<dbReference type="PANTHER" id="PTHR30349">
    <property type="entry name" value="PHAGE INTEGRASE-RELATED"/>
    <property type="match status" value="1"/>
</dbReference>
<dbReference type="Proteomes" id="UP000321104">
    <property type="component" value="Unassembled WGS sequence"/>
</dbReference>
<dbReference type="InterPro" id="IPR046668">
    <property type="entry name" value="DUF6538"/>
</dbReference>
<dbReference type="PANTHER" id="PTHR30349:SF41">
    <property type="entry name" value="INTEGRASE_RECOMBINASE PROTEIN MJ0367-RELATED"/>
    <property type="match status" value="1"/>
</dbReference>
<evidence type="ECO:0000256" key="1">
    <source>
        <dbReference type="ARBA" id="ARBA00008857"/>
    </source>
</evidence>
<sequence>MVTGERDFPGCLPSLGTHMLRLIGSHYHFRRAVPVVLQACLGKTEISLSLQTESKFLARQRAAALYARTGEVFHKARTMQGRFSGKELTSLLTFQSPVTLEPEKNAQEEEATSTPKRKSLKPREKLTRKVVRKPRSTKKKPSVLMLSAALEQFVLSNPKASTDTREATKRTVALYIRAFGDAPVSDIGGSQAGAFRDLLFALPATLGKGKSNLTLQQEAQRAKSDGLPTLSNKSVKNHMLRLSALWNQLVQREIVTKNPWSGWHFESVPKTVRRSWKPQELALLASASWHSALVPEPTFRLVTLIAAYTGMRLGEICTLRKEDLQTIEGIPCFLVRPHAEGGWSPKTEAGTRVIPLHSQLIEAGIMALKDDTKGNYLIPGLDGSKQKDRGATLSRAFSQLKTSLGLPAEITFHSFRHTVSTQLRNATTDIREIWIDRLLGHEATHKSQGTTTYLTGITIANLRQTVEAISYPETAFKKGTF</sequence>
<dbReference type="GO" id="GO:0015074">
    <property type="term" value="P:DNA integration"/>
    <property type="evidence" value="ECO:0007669"/>
    <property type="project" value="UniProtKB-KW"/>
</dbReference>
<proteinExistence type="inferred from homology"/>
<dbReference type="InterPro" id="IPR010998">
    <property type="entry name" value="Integrase_recombinase_N"/>
</dbReference>
<dbReference type="GO" id="GO:0003677">
    <property type="term" value="F:DNA binding"/>
    <property type="evidence" value="ECO:0007669"/>
    <property type="project" value="UniProtKB-KW"/>
</dbReference>
<dbReference type="CDD" id="cd01184">
    <property type="entry name" value="INT_C_like_1"/>
    <property type="match status" value="1"/>
</dbReference>
<evidence type="ECO:0000313" key="7">
    <source>
        <dbReference type="EMBL" id="GAN64456.1"/>
    </source>
</evidence>
<reference evidence="8 10" key="2">
    <citation type="submission" date="2019-07" db="EMBL/GenBank/DDBJ databases">
        <title>Whole genome shotgun sequence of Acetobacter indonesiensis NBRC 16471.</title>
        <authorList>
            <person name="Hosoyama A."/>
            <person name="Uohara A."/>
            <person name="Ohji S."/>
            <person name="Ichikawa N."/>
        </authorList>
    </citation>
    <scope>NUCLEOTIDE SEQUENCE [LARGE SCALE GENOMIC DNA]</scope>
    <source>
        <strain evidence="8 10">NBRC 16471</strain>
    </source>
</reference>
<evidence type="ECO:0000256" key="5">
    <source>
        <dbReference type="SAM" id="MobiDB-lite"/>
    </source>
</evidence>
<keyword evidence="3" id="KW-0238">DNA-binding</keyword>
<evidence type="ECO:0000313" key="8">
    <source>
        <dbReference type="EMBL" id="GEN04922.1"/>
    </source>
</evidence>
<dbReference type="InterPro" id="IPR011010">
    <property type="entry name" value="DNA_brk_join_enz"/>
</dbReference>
<feature type="region of interest" description="Disordered" evidence="5">
    <location>
        <begin position="101"/>
        <end position="141"/>
    </location>
</feature>
<dbReference type="SUPFAM" id="SSF56349">
    <property type="entry name" value="DNA breaking-rejoining enzymes"/>
    <property type="match status" value="1"/>
</dbReference>
<dbReference type="InterPro" id="IPR013762">
    <property type="entry name" value="Integrase-like_cat_sf"/>
</dbReference>
<evidence type="ECO:0000256" key="4">
    <source>
        <dbReference type="ARBA" id="ARBA00023172"/>
    </source>
</evidence>
<reference evidence="7 9" key="1">
    <citation type="submission" date="2012-11" db="EMBL/GenBank/DDBJ databases">
        <title>Whole genome sequence of Acetobacter indonesiensis 5H-1.</title>
        <authorList>
            <person name="Azuma Y."/>
            <person name="Higashiura N."/>
            <person name="Hirakawa H."/>
            <person name="Matsushita K."/>
        </authorList>
    </citation>
    <scope>NUCLEOTIDE SEQUENCE [LARGE SCALE GENOMIC DNA]</scope>
    <source>
        <strain evidence="7 9">5H-1</strain>
    </source>
</reference>
<dbReference type="Gene3D" id="1.10.443.10">
    <property type="entry name" value="Intergrase catalytic core"/>
    <property type="match status" value="1"/>
</dbReference>
<keyword evidence="4" id="KW-0233">DNA recombination</keyword>
<dbReference type="PROSITE" id="PS51898">
    <property type="entry name" value="TYR_RECOMBINASE"/>
    <property type="match status" value="1"/>
</dbReference>
<dbReference type="GO" id="GO:0006310">
    <property type="term" value="P:DNA recombination"/>
    <property type="evidence" value="ECO:0007669"/>
    <property type="project" value="UniProtKB-KW"/>
</dbReference>
<dbReference type="InterPro" id="IPR050090">
    <property type="entry name" value="Tyrosine_recombinase_XerCD"/>
</dbReference>
<feature type="domain" description="Tyr recombinase" evidence="6">
    <location>
        <begin position="267"/>
        <end position="467"/>
    </location>
</feature>
<dbReference type="Proteomes" id="UP000032673">
    <property type="component" value="Unassembled WGS sequence"/>
</dbReference>
<name>A0A6N3T6V7_9PROT</name>
<evidence type="ECO:0000256" key="3">
    <source>
        <dbReference type="ARBA" id="ARBA00023125"/>
    </source>
</evidence>
<evidence type="ECO:0000313" key="9">
    <source>
        <dbReference type="Proteomes" id="UP000032673"/>
    </source>
</evidence>
<dbReference type="EMBL" id="BJXQ01000045">
    <property type="protein sequence ID" value="GEN04922.1"/>
    <property type="molecule type" value="Genomic_DNA"/>
</dbReference>
<evidence type="ECO:0000259" key="6">
    <source>
        <dbReference type="PROSITE" id="PS51898"/>
    </source>
</evidence>
<dbReference type="InterPro" id="IPR002104">
    <property type="entry name" value="Integrase_catalytic"/>
</dbReference>
<protein>
    <submittedName>
        <fullName evidence="7">Integrase</fullName>
    </submittedName>
</protein>
<evidence type="ECO:0000313" key="10">
    <source>
        <dbReference type="Proteomes" id="UP000321104"/>
    </source>
</evidence>
<dbReference type="AlphaFoldDB" id="A0A6N3T6V7"/>
<comment type="similarity">
    <text evidence="1">Belongs to the 'phage' integrase family.</text>
</comment>
<feature type="compositionally biased region" description="Basic residues" evidence="5">
    <location>
        <begin position="128"/>
        <end position="141"/>
    </location>
</feature>
<gene>
    <name evidence="7" type="ORF">Abin_075_001</name>
    <name evidence="8" type="ORF">AIN02nite_29470</name>
</gene>
<accession>A0A6N3T6V7</accession>
<dbReference type="EMBL" id="BAMW01000072">
    <property type="protein sequence ID" value="GAN64456.1"/>
    <property type="molecule type" value="Genomic_DNA"/>
</dbReference>
<dbReference type="Pfam" id="PF20172">
    <property type="entry name" value="DUF6538"/>
    <property type="match status" value="1"/>
</dbReference>
<dbReference type="Gene3D" id="1.10.150.130">
    <property type="match status" value="1"/>
</dbReference>
<organism evidence="8 10">
    <name type="scientific">Acetobacter indonesiensis</name>
    <dbReference type="NCBI Taxonomy" id="104101"/>
    <lineage>
        <taxon>Bacteria</taxon>
        <taxon>Pseudomonadati</taxon>
        <taxon>Pseudomonadota</taxon>
        <taxon>Alphaproteobacteria</taxon>
        <taxon>Acetobacterales</taxon>
        <taxon>Acetobacteraceae</taxon>
        <taxon>Acetobacter</taxon>
    </lineage>
</organism>
<dbReference type="Pfam" id="PF00589">
    <property type="entry name" value="Phage_integrase"/>
    <property type="match status" value="1"/>
</dbReference>
<keyword evidence="9" id="KW-1185">Reference proteome</keyword>
<keyword evidence="2" id="KW-0229">DNA integration</keyword>
<evidence type="ECO:0000256" key="2">
    <source>
        <dbReference type="ARBA" id="ARBA00022908"/>
    </source>
</evidence>
<comment type="caution">
    <text evidence="8">The sequence shown here is derived from an EMBL/GenBank/DDBJ whole genome shotgun (WGS) entry which is preliminary data.</text>
</comment>